<dbReference type="OrthoDB" id="5637493at2"/>
<dbReference type="RefSeq" id="WP_145076287.1">
    <property type="nucleotide sequence ID" value="NZ_CP036425.1"/>
</dbReference>
<dbReference type="KEGG" id="pcor:KS4_13800"/>
<accession>A0A517YSZ8</accession>
<gene>
    <name evidence="2" type="ORF">KS4_13800</name>
</gene>
<reference evidence="2 3" key="1">
    <citation type="submission" date="2019-02" db="EMBL/GenBank/DDBJ databases">
        <title>Deep-cultivation of Planctomycetes and their phenomic and genomic characterization uncovers novel biology.</title>
        <authorList>
            <person name="Wiegand S."/>
            <person name="Jogler M."/>
            <person name="Boedeker C."/>
            <person name="Pinto D."/>
            <person name="Vollmers J."/>
            <person name="Rivas-Marin E."/>
            <person name="Kohn T."/>
            <person name="Peeters S.H."/>
            <person name="Heuer A."/>
            <person name="Rast P."/>
            <person name="Oberbeckmann S."/>
            <person name="Bunk B."/>
            <person name="Jeske O."/>
            <person name="Meyerdierks A."/>
            <person name="Storesund J.E."/>
            <person name="Kallscheuer N."/>
            <person name="Luecker S."/>
            <person name="Lage O.M."/>
            <person name="Pohl T."/>
            <person name="Merkel B.J."/>
            <person name="Hornburger P."/>
            <person name="Mueller R.-W."/>
            <person name="Bruemmer F."/>
            <person name="Labrenz M."/>
            <person name="Spormann A.M."/>
            <person name="Op den Camp H."/>
            <person name="Overmann J."/>
            <person name="Amann R."/>
            <person name="Jetten M.S.M."/>
            <person name="Mascher T."/>
            <person name="Medema M.H."/>
            <person name="Devos D.P."/>
            <person name="Kaster A.-K."/>
            <person name="Ovreas L."/>
            <person name="Rohde M."/>
            <person name="Galperin M.Y."/>
            <person name="Jogler C."/>
        </authorList>
    </citation>
    <scope>NUCLEOTIDE SEQUENCE [LARGE SCALE GENOMIC DNA]</scope>
    <source>
        <strain evidence="2 3">KS4</strain>
    </source>
</reference>
<feature type="transmembrane region" description="Helical" evidence="1">
    <location>
        <begin position="82"/>
        <end position="108"/>
    </location>
</feature>
<evidence type="ECO:0000256" key="1">
    <source>
        <dbReference type="SAM" id="Phobius"/>
    </source>
</evidence>
<organism evidence="2 3">
    <name type="scientific">Poriferisphaera corsica</name>
    <dbReference type="NCBI Taxonomy" id="2528020"/>
    <lineage>
        <taxon>Bacteria</taxon>
        <taxon>Pseudomonadati</taxon>
        <taxon>Planctomycetota</taxon>
        <taxon>Phycisphaerae</taxon>
        <taxon>Phycisphaerales</taxon>
        <taxon>Phycisphaeraceae</taxon>
        <taxon>Poriferisphaera</taxon>
    </lineage>
</organism>
<evidence type="ECO:0000313" key="3">
    <source>
        <dbReference type="Proteomes" id="UP000317369"/>
    </source>
</evidence>
<name>A0A517YSZ8_9BACT</name>
<keyword evidence="1" id="KW-0812">Transmembrane</keyword>
<feature type="transmembrane region" description="Helical" evidence="1">
    <location>
        <begin position="28"/>
        <end position="50"/>
    </location>
</feature>
<feature type="transmembrane region" description="Helical" evidence="1">
    <location>
        <begin position="237"/>
        <end position="259"/>
    </location>
</feature>
<keyword evidence="1" id="KW-0472">Membrane</keyword>
<dbReference type="Pfam" id="PF19656">
    <property type="entry name" value="DUF6159"/>
    <property type="match status" value="1"/>
</dbReference>
<dbReference type="Proteomes" id="UP000317369">
    <property type="component" value="Chromosome"/>
</dbReference>
<evidence type="ECO:0000313" key="2">
    <source>
        <dbReference type="EMBL" id="QDU33334.1"/>
    </source>
</evidence>
<keyword evidence="1" id="KW-1133">Transmembrane helix</keyword>
<feature type="transmembrane region" description="Helical" evidence="1">
    <location>
        <begin position="152"/>
        <end position="172"/>
    </location>
</feature>
<feature type="transmembrane region" description="Helical" evidence="1">
    <location>
        <begin position="207"/>
        <end position="230"/>
    </location>
</feature>
<keyword evidence="3" id="KW-1185">Reference proteome</keyword>
<dbReference type="EMBL" id="CP036425">
    <property type="protein sequence ID" value="QDU33334.1"/>
    <property type="molecule type" value="Genomic_DNA"/>
</dbReference>
<protein>
    <submittedName>
        <fullName evidence="2">Uncharacterized protein</fullName>
    </submittedName>
</protein>
<feature type="transmembrane region" description="Helical" evidence="1">
    <location>
        <begin position="128"/>
        <end position="145"/>
    </location>
</feature>
<proteinExistence type="predicted"/>
<sequence>MFLDTLSRSWEYAKCSYRVIWDHKQLTIFPIISGIATILVSASFLGPLFLTGTAQSWLELMDSSNTAQATPATHIAIWTTTFLFYFCNYFVIVFFNTALTACAMQVVSGEPPSISHGFGIASKRLPQIFGWALLSAVIGVILKAIENSNEKVGAFISSILGMAWTAITYFVVPTLVIEGSGPITSVKRSLSILKDNWGTALVGNFSMGWVGLLLMIPGILIGGIILFLGAGAASSGLLIGLGIAIIVLTVLIVSIWSSAADVVFKAILYNYATGKSVPQNLNPQMFQDAFRSRN</sequence>
<dbReference type="InterPro" id="IPR046157">
    <property type="entry name" value="DUF6159"/>
</dbReference>
<dbReference type="AlphaFoldDB" id="A0A517YSZ8"/>